<dbReference type="PANTHER" id="PTHR43308">
    <property type="entry name" value="OUTER MEMBRANE PROTEIN ALPHA-RELATED"/>
    <property type="match status" value="1"/>
</dbReference>
<dbReference type="PROSITE" id="PS51272">
    <property type="entry name" value="SLH"/>
    <property type="match status" value="3"/>
</dbReference>
<dbReference type="PANTHER" id="PTHR43308:SF1">
    <property type="entry name" value="OUTER MEMBRANE PROTEIN ALPHA"/>
    <property type="match status" value="1"/>
</dbReference>
<dbReference type="PROSITE" id="PS51318">
    <property type="entry name" value="TAT"/>
    <property type="match status" value="1"/>
</dbReference>
<dbReference type="Pfam" id="PF00395">
    <property type="entry name" value="SLH"/>
    <property type="match status" value="3"/>
</dbReference>
<feature type="domain" description="SLH" evidence="2">
    <location>
        <begin position="35"/>
        <end position="96"/>
    </location>
</feature>
<dbReference type="EMBL" id="BONR01000002">
    <property type="protein sequence ID" value="GIG54703.1"/>
    <property type="molecule type" value="Genomic_DNA"/>
</dbReference>
<evidence type="ECO:0000256" key="1">
    <source>
        <dbReference type="SAM" id="SignalP"/>
    </source>
</evidence>
<dbReference type="AlphaFoldDB" id="A0A919ULG8"/>
<evidence type="ECO:0000313" key="3">
    <source>
        <dbReference type="EMBL" id="GIG54703.1"/>
    </source>
</evidence>
<reference evidence="3" key="1">
    <citation type="submission" date="2021-01" db="EMBL/GenBank/DDBJ databases">
        <title>Whole genome shotgun sequence of Demequina activiva NBRC 110675.</title>
        <authorList>
            <person name="Komaki H."/>
            <person name="Tamura T."/>
        </authorList>
    </citation>
    <scope>NUCLEOTIDE SEQUENCE</scope>
    <source>
        <strain evidence="3">NBRC 110675</strain>
    </source>
</reference>
<proteinExistence type="predicted"/>
<sequence length="312" mass="33011">MSVPSTQRRRSLRLIATAALAAVVAAVGATAPAAAASTFPDVPDSHPFQEHISWLADTGVTYGYSNGDFGPADTVRRGQMAAFLYKVAGSPEWTPPASSPFSDVSTTNVFYKHITWLAAEGITSGVGDGSRFAPNGTVTRGQMAVFLYKMAGSPAHSAPSTARFSDVPTSATIYPHVDWLADTGITSGVGDGSRFAPGSPVKRGQMAVFLYKYYFGFEPWGEATYLSCEYEVVLYNAPPEATSAIAYVYYTNGSVSDIQPLWLERDGDVLVNSGFAGVDAFTGVEFTYSTPTAPEVAVLYGHVETSANPCAG</sequence>
<dbReference type="Proteomes" id="UP000652354">
    <property type="component" value="Unassembled WGS sequence"/>
</dbReference>
<organism evidence="3 4">
    <name type="scientific">Demequina activiva</name>
    <dbReference type="NCBI Taxonomy" id="1582364"/>
    <lineage>
        <taxon>Bacteria</taxon>
        <taxon>Bacillati</taxon>
        <taxon>Actinomycetota</taxon>
        <taxon>Actinomycetes</taxon>
        <taxon>Micrococcales</taxon>
        <taxon>Demequinaceae</taxon>
        <taxon>Demequina</taxon>
    </lineage>
</organism>
<gene>
    <name evidence="3" type="ORF">Dac01nite_14550</name>
</gene>
<evidence type="ECO:0000259" key="2">
    <source>
        <dbReference type="PROSITE" id="PS51272"/>
    </source>
</evidence>
<protein>
    <recommendedName>
        <fullName evidence="2">SLH domain-containing protein</fullName>
    </recommendedName>
</protein>
<evidence type="ECO:0000313" key="4">
    <source>
        <dbReference type="Proteomes" id="UP000652354"/>
    </source>
</evidence>
<keyword evidence="1" id="KW-0732">Signal</keyword>
<feature type="domain" description="SLH" evidence="2">
    <location>
        <begin position="97"/>
        <end position="161"/>
    </location>
</feature>
<dbReference type="RefSeq" id="WP_203655112.1">
    <property type="nucleotide sequence ID" value="NZ_BONR01000002.1"/>
</dbReference>
<feature type="signal peptide" evidence="1">
    <location>
        <begin position="1"/>
        <end position="35"/>
    </location>
</feature>
<dbReference type="InterPro" id="IPR006311">
    <property type="entry name" value="TAT_signal"/>
</dbReference>
<comment type="caution">
    <text evidence="3">The sequence shown here is derived from an EMBL/GenBank/DDBJ whole genome shotgun (WGS) entry which is preliminary data.</text>
</comment>
<keyword evidence="4" id="KW-1185">Reference proteome</keyword>
<name>A0A919ULG8_9MICO</name>
<feature type="chain" id="PRO_5037412596" description="SLH domain-containing protein" evidence="1">
    <location>
        <begin position="36"/>
        <end position="312"/>
    </location>
</feature>
<dbReference type="InterPro" id="IPR001119">
    <property type="entry name" value="SLH_dom"/>
</dbReference>
<feature type="domain" description="SLH" evidence="2">
    <location>
        <begin position="164"/>
        <end position="224"/>
    </location>
</feature>
<dbReference type="InterPro" id="IPR051465">
    <property type="entry name" value="Cell_Envelope_Struct_Comp"/>
</dbReference>
<accession>A0A919ULG8</accession>